<proteinExistence type="predicted"/>
<name>A0AAP4RCU7_BURCE</name>
<sequence length="62" mass="6998">MGQQGACHFDEGDEKAIVCMTKCIAIDGLSWRARRSTHVDKRASHGITTIFRSTMNWGKQRC</sequence>
<dbReference type="AlphaFoldDB" id="A0AAP4RCU7"/>
<evidence type="ECO:0000313" key="1">
    <source>
        <dbReference type="EMBL" id="TEU51122.1"/>
    </source>
</evidence>
<accession>A0AAP4RCU7</accession>
<organism evidence="1 2">
    <name type="scientific">Burkholderia cepacia</name>
    <name type="common">Pseudomonas cepacia</name>
    <dbReference type="NCBI Taxonomy" id="292"/>
    <lineage>
        <taxon>Bacteria</taxon>
        <taxon>Pseudomonadati</taxon>
        <taxon>Pseudomonadota</taxon>
        <taxon>Betaproteobacteria</taxon>
        <taxon>Burkholderiales</taxon>
        <taxon>Burkholderiaceae</taxon>
        <taxon>Burkholderia</taxon>
        <taxon>Burkholderia cepacia complex</taxon>
    </lineage>
</organism>
<dbReference type="RefSeq" id="WP_134319544.1">
    <property type="nucleotide sequence ID" value="NZ_CADEUW010000016.1"/>
</dbReference>
<evidence type="ECO:0000313" key="2">
    <source>
        <dbReference type="Proteomes" id="UP000298234"/>
    </source>
</evidence>
<comment type="caution">
    <text evidence="1">The sequence shown here is derived from an EMBL/GenBank/DDBJ whole genome shotgun (WGS) entry which is preliminary data.</text>
</comment>
<protein>
    <submittedName>
        <fullName evidence="1">Uncharacterized protein</fullName>
    </submittedName>
</protein>
<gene>
    <name evidence="1" type="ORF">E3D37_09635</name>
</gene>
<reference evidence="1 2" key="1">
    <citation type="submission" date="2019-03" db="EMBL/GenBank/DDBJ databases">
        <title>Burkholderia cepacia outbreak.</title>
        <authorList>
            <person name="Farzana R."/>
            <person name="Walsh T.R."/>
        </authorList>
    </citation>
    <scope>NUCLEOTIDE SEQUENCE [LARGE SCALE GENOMIC DNA]</scope>
    <source>
        <strain evidence="2">d13</strain>
    </source>
</reference>
<dbReference type="EMBL" id="SNSQ01000008">
    <property type="protein sequence ID" value="TEU51122.1"/>
    <property type="molecule type" value="Genomic_DNA"/>
</dbReference>
<dbReference type="Proteomes" id="UP000298234">
    <property type="component" value="Unassembled WGS sequence"/>
</dbReference>